<dbReference type="KEGG" id="ddz:DSYM_29350"/>
<evidence type="ECO:0000256" key="5">
    <source>
        <dbReference type="ARBA" id="ARBA00012865"/>
    </source>
</evidence>
<dbReference type="GO" id="GO:0008800">
    <property type="term" value="F:beta-lactamase activity"/>
    <property type="evidence" value="ECO:0007669"/>
    <property type="project" value="UniProtKB-EC"/>
</dbReference>
<keyword evidence="9 13" id="KW-0378">Hydrolase</keyword>
<accession>A0A809S1B4</accession>
<dbReference type="EC" id="3.5.2.6" evidence="5"/>
<keyword evidence="6" id="KW-0479">Metal-binding</keyword>
<dbReference type="GO" id="GO:0017001">
    <property type="term" value="P:antibiotic catabolic process"/>
    <property type="evidence" value="ECO:0007669"/>
    <property type="project" value="InterPro"/>
</dbReference>
<keyword evidence="7" id="KW-0732">Signal</keyword>
<dbReference type="SMART" id="SM00849">
    <property type="entry name" value="Lactamase_B"/>
    <property type="match status" value="1"/>
</dbReference>
<evidence type="ECO:0000256" key="9">
    <source>
        <dbReference type="ARBA" id="ARBA00022801"/>
    </source>
</evidence>
<evidence type="ECO:0000256" key="6">
    <source>
        <dbReference type="ARBA" id="ARBA00022723"/>
    </source>
</evidence>
<dbReference type="GO" id="GO:0046677">
    <property type="term" value="P:response to antibiotic"/>
    <property type="evidence" value="ECO:0007669"/>
    <property type="project" value="UniProtKB-KW"/>
</dbReference>
<dbReference type="InterPro" id="IPR001018">
    <property type="entry name" value="Beta-lactamase_class-B_CS"/>
</dbReference>
<comment type="catalytic activity">
    <reaction evidence="1">
        <text>a beta-lactam + H2O = a substituted beta-amino acid</text>
        <dbReference type="Rhea" id="RHEA:20401"/>
        <dbReference type="ChEBI" id="CHEBI:15377"/>
        <dbReference type="ChEBI" id="CHEBI:35627"/>
        <dbReference type="ChEBI" id="CHEBI:140347"/>
        <dbReference type="EC" id="3.5.2.6"/>
    </reaction>
</comment>
<comment type="cofactor">
    <cofactor evidence="2">
        <name>Zn(2+)</name>
        <dbReference type="ChEBI" id="CHEBI:29105"/>
    </cofactor>
</comment>
<dbReference type="PROSITE" id="PS00743">
    <property type="entry name" value="BETA_LACTAMASE_B_1"/>
    <property type="match status" value="1"/>
</dbReference>
<evidence type="ECO:0000256" key="11">
    <source>
        <dbReference type="ARBA" id="ARBA00023251"/>
    </source>
</evidence>
<dbReference type="Gene3D" id="3.60.15.10">
    <property type="entry name" value="Ribonuclease Z/Hydroxyacylglutathione hydrolase-like"/>
    <property type="match status" value="1"/>
</dbReference>
<feature type="domain" description="Metallo-beta-lactamase" evidence="12">
    <location>
        <begin position="17"/>
        <end position="202"/>
    </location>
</feature>
<dbReference type="CDD" id="cd06262">
    <property type="entry name" value="metallo-hydrolase-like_MBL-fold"/>
    <property type="match status" value="1"/>
</dbReference>
<name>A0A809S1B4_9PROT</name>
<protein>
    <recommendedName>
        <fullName evidence="5">beta-lactamase</fullName>
        <ecNumber evidence="5">3.5.2.6</ecNumber>
    </recommendedName>
</protein>
<evidence type="ECO:0000256" key="10">
    <source>
        <dbReference type="ARBA" id="ARBA00022833"/>
    </source>
</evidence>
<evidence type="ECO:0000313" key="13">
    <source>
        <dbReference type="EMBL" id="BBO22236.1"/>
    </source>
</evidence>
<dbReference type="EMBL" id="AP021857">
    <property type="protein sequence ID" value="BBO22236.1"/>
    <property type="molecule type" value="Genomic_DNA"/>
</dbReference>
<reference evidence="13" key="1">
    <citation type="journal article" name="DNA Res.">
        <title>The physiological potential of anammox bacteria as revealed by their core genome structure.</title>
        <authorList>
            <person name="Okubo T."/>
            <person name="Toyoda A."/>
            <person name="Fukuhara K."/>
            <person name="Uchiyama I."/>
            <person name="Harigaya Y."/>
            <person name="Kuroiwa M."/>
            <person name="Suzuki T."/>
            <person name="Murakami Y."/>
            <person name="Suwa Y."/>
            <person name="Takami H."/>
        </authorList>
    </citation>
    <scope>NUCLEOTIDE SEQUENCE</scope>
    <source>
        <strain evidence="13">317325-3</strain>
    </source>
</reference>
<evidence type="ECO:0000256" key="1">
    <source>
        <dbReference type="ARBA" id="ARBA00001526"/>
    </source>
</evidence>
<evidence type="ECO:0000259" key="12">
    <source>
        <dbReference type="SMART" id="SM00849"/>
    </source>
</evidence>
<keyword evidence="8" id="KW-0574">Periplasm</keyword>
<gene>
    <name evidence="13" type="ORF">DSYM_29350</name>
</gene>
<keyword evidence="10" id="KW-0862">Zinc</keyword>
<evidence type="ECO:0000256" key="8">
    <source>
        <dbReference type="ARBA" id="ARBA00022764"/>
    </source>
</evidence>
<dbReference type="InterPro" id="IPR036866">
    <property type="entry name" value="RibonucZ/Hydroxyglut_hydro"/>
</dbReference>
<organism evidence="13 14">
    <name type="scientific">Candidatus Desulfobacillus denitrificans</name>
    <dbReference type="NCBI Taxonomy" id="2608985"/>
    <lineage>
        <taxon>Bacteria</taxon>
        <taxon>Pseudomonadati</taxon>
        <taxon>Pseudomonadota</taxon>
        <taxon>Betaproteobacteria</taxon>
        <taxon>Candidatus Desulfobacillus</taxon>
    </lineage>
</organism>
<dbReference type="PANTHER" id="PTHR42951">
    <property type="entry name" value="METALLO-BETA-LACTAMASE DOMAIN-CONTAINING"/>
    <property type="match status" value="1"/>
</dbReference>
<keyword evidence="11" id="KW-0046">Antibiotic resistance</keyword>
<evidence type="ECO:0000256" key="4">
    <source>
        <dbReference type="ARBA" id="ARBA00005250"/>
    </source>
</evidence>
<evidence type="ECO:0000256" key="3">
    <source>
        <dbReference type="ARBA" id="ARBA00004418"/>
    </source>
</evidence>
<comment type="subcellular location">
    <subcellularLocation>
        <location evidence="3">Periplasm</location>
    </subcellularLocation>
</comment>
<dbReference type="GO" id="GO:0008270">
    <property type="term" value="F:zinc ion binding"/>
    <property type="evidence" value="ECO:0007669"/>
    <property type="project" value="InterPro"/>
</dbReference>
<sequence>MIRLPETMRFIARDWLNANNIVFHEGAEATLVDSGYVTHADETLARVVVALEGRRLVRLINTHSHSDHIGGNAAVRRAHGCRILVPEGMAPAVEDWDEDALLLSSAHQQAEPFEFDATIAPDDELEMGGLRWQALHVPGHDMHALAYYAPRERILISGDALWQDGFGVMFAELHGDPSGLPAQRRTLEMLRELDVDTVIPGHGAPFGDYPAAVARALARLAAFEQSPERMAKSAMKALFTFTLLEKRRMPRAGIGDYFGRVAIFRDVSKTFFRKEPAAVAALVIDELLKAGVLIEQDGDLVSRG</sequence>
<dbReference type="Pfam" id="PF00753">
    <property type="entry name" value="Lactamase_B"/>
    <property type="match status" value="1"/>
</dbReference>
<evidence type="ECO:0000256" key="7">
    <source>
        <dbReference type="ARBA" id="ARBA00022729"/>
    </source>
</evidence>
<dbReference type="InterPro" id="IPR050855">
    <property type="entry name" value="NDM-1-like"/>
</dbReference>
<proteinExistence type="inferred from homology"/>
<comment type="similarity">
    <text evidence="4">Belongs to the metallo-beta-lactamase superfamily. Class-B beta-lactamase family.</text>
</comment>
<dbReference type="GO" id="GO:0042597">
    <property type="term" value="C:periplasmic space"/>
    <property type="evidence" value="ECO:0007669"/>
    <property type="project" value="UniProtKB-SubCell"/>
</dbReference>
<dbReference type="AlphaFoldDB" id="A0A809S1B4"/>
<dbReference type="SUPFAM" id="SSF56281">
    <property type="entry name" value="Metallo-hydrolase/oxidoreductase"/>
    <property type="match status" value="1"/>
</dbReference>
<evidence type="ECO:0000256" key="2">
    <source>
        <dbReference type="ARBA" id="ARBA00001947"/>
    </source>
</evidence>
<dbReference type="Proteomes" id="UP000662914">
    <property type="component" value="Chromosome"/>
</dbReference>
<dbReference type="InterPro" id="IPR001279">
    <property type="entry name" value="Metallo-B-lactamas"/>
</dbReference>
<evidence type="ECO:0000313" key="14">
    <source>
        <dbReference type="Proteomes" id="UP000662914"/>
    </source>
</evidence>